<dbReference type="PANTHER" id="PTHR30385:SF6">
    <property type="entry name" value="RNA POLYMERASE SIGMA FACTOR SIGI"/>
    <property type="match status" value="1"/>
</dbReference>
<keyword evidence="3 6" id="KW-0731">Sigma factor</keyword>
<dbReference type="PIRSF" id="PIRSF038953">
    <property type="entry name" value="SigI"/>
    <property type="match status" value="1"/>
</dbReference>
<evidence type="ECO:0000256" key="2">
    <source>
        <dbReference type="ARBA" id="ARBA00023015"/>
    </source>
</evidence>
<dbReference type="InterPro" id="IPR014244">
    <property type="entry name" value="RNA_pol_sigma-I"/>
</dbReference>
<evidence type="ECO:0000256" key="3">
    <source>
        <dbReference type="ARBA" id="ARBA00023082"/>
    </source>
</evidence>
<evidence type="ECO:0000256" key="6">
    <source>
        <dbReference type="HAMAP-Rule" id="MF_02064"/>
    </source>
</evidence>
<dbReference type="Proteomes" id="UP001235343">
    <property type="component" value="Unassembled WGS sequence"/>
</dbReference>
<feature type="domain" description="RNA polymerase sigma-70 region 2" evidence="8">
    <location>
        <begin position="39"/>
        <end position="100"/>
    </location>
</feature>
<feature type="transmembrane region" description="Helical" evidence="7">
    <location>
        <begin position="219"/>
        <end position="234"/>
    </location>
</feature>
<comment type="subunit">
    <text evidence="6">Interacts with RsgI.</text>
</comment>
<keyword evidence="7" id="KW-0472">Membrane</keyword>
<dbReference type="InterPro" id="IPR013325">
    <property type="entry name" value="RNA_pol_sigma_r2"/>
</dbReference>
<keyword evidence="2 6" id="KW-0805">Transcription regulation</keyword>
<dbReference type="EMBL" id="JASTZU010000027">
    <property type="protein sequence ID" value="MDL4840425.1"/>
    <property type="molecule type" value="Genomic_DNA"/>
</dbReference>
<keyword evidence="4 6" id="KW-0238">DNA-binding</keyword>
<evidence type="ECO:0000256" key="7">
    <source>
        <dbReference type="SAM" id="Phobius"/>
    </source>
</evidence>
<dbReference type="NCBIfam" id="TIGR02895">
    <property type="entry name" value="spore_sigI"/>
    <property type="match status" value="1"/>
</dbReference>
<comment type="function">
    <text evidence="6">Sigma factors are initiation factors that promote the attachment of RNA polymerase to specific initiation sites and are then released.</text>
</comment>
<comment type="activity regulation">
    <text evidence="6">Negatively regulated by the anti-sigma-I factor RsgI.</text>
</comment>
<evidence type="ECO:0000313" key="9">
    <source>
        <dbReference type="EMBL" id="MDL4840425.1"/>
    </source>
</evidence>
<feature type="DNA-binding region" description="H-T-H motif" evidence="6">
    <location>
        <begin position="199"/>
        <end position="218"/>
    </location>
</feature>
<evidence type="ECO:0000259" key="8">
    <source>
        <dbReference type="Pfam" id="PF04542"/>
    </source>
</evidence>
<keyword evidence="1 6" id="KW-0963">Cytoplasm</keyword>
<dbReference type="Pfam" id="PF04542">
    <property type="entry name" value="Sigma70_r2"/>
    <property type="match status" value="1"/>
</dbReference>
<reference evidence="9 10" key="1">
    <citation type="submission" date="2023-06" db="EMBL/GenBank/DDBJ databases">
        <title>Aquibacillus rhizosphaerae LR5S19.</title>
        <authorList>
            <person name="Sun J.-Q."/>
        </authorList>
    </citation>
    <scope>NUCLEOTIDE SEQUENCE [LARGE SCALE GENOMIC DNA]</scope>
    <source>
        <strain evidence="9 10">LR5S19</strain>
    </source>
</reference>
<dbReference type="Gene3D" id="1.10.1740.10">
    <property type="match status" value="1"/>
</dbReference>
<feature type="short sequence motif" description="Polymerase core binding" evidence="6">
    <location>
        <begin position="56"/>
        <end position="69"/>
    </location>
</feature>
<keyword evidence="6" id="KW-0346">Stress response</keyword>
<evidence type="ECO:0000313" key="10">
    <source>
        <dbReference type="Proteomes" id="UP001235343"/>
    </source>
</evidence>
<dbReference type="PANTHER" id="PTHR30385">
    <property type="entry name" value="SIGMA FACTOR F FLAGELLAR"/>
    <property type="match status" value="1"/>
</dbReference>
<organism evidence="9 10">
    <name type="scientific">Aquibacillus rhizosphaerae</name>
    <dbReference type="NCBI Taxonomy" id="3051431"/>
    <lineage>
        <taxon>Bacteria</taxon>
        <taxon>Bacillati</taxon>
        <taxon>Bacillota</taxon>
        <taxon>Bacilli</taxon>
        <taxon>Bacillales</taxon>
        <taxon>Bacillaceae</taxon>
        <taxon>Aquibacillus</taxon>
    </lineage>
</organism>
<dbReference type="HAMAP" id="MF_02064">
    <property type="entry name" value="Sigma70_SigI"/>
    <property type="match status" value="1"/>
</dbReference>
<keyword evidence="7" id="KW-1133">Transmembrane helix</keyword>
<sequence>MECQPKNDYISLEQQVELVQQGDHEIQNYLLKIYQPFIAKNVSQVCKRYISPTRDDEFSVGLSAFNEAMNSYSFDRGSSFLSFASLVIKRKVIDYIRKESNKYATLSLDESNDEEQMENPTQIKAATNLYQYENDQWHRKAEIVQLSNQLKEYKISFEELTIISPKHNDARASAIKVARVLYDDEQLRDYVIKKKKVPIKLLVNLVNVSKKTLERNRKYILVIFIILSGDYVYLKDYLKGVGM</sequence>
<protein>
    <recommendedName>
        <fullName evidence="6">RNA polymerase sigma factor SigI</fullName>
    </recommendedName>
</protein>
<keyword evidence="10" id="KW-1185">Reference proteome</keyword>
<comment type="caution">
    <text evidence="9">The sequence shown here is derived from an EMBL/GenBank/DDBJ whole genome shotgun (WGS) entry which is preliminary data.</text>
</comment>
<keyword evidence="7" id="KW-0812">Transmembrane</keyword>
<name>A0ABT7L5F0_9BACI</name>
<dbReference type="InterPro" id="IPR007627">
    <property type="entry name" value="RNA_pol_sigma70_r2"/>
</dbReference>
<accession>A0ABT7L5F0</accession>
<proteinExistence type="inferred from homology"/>
<comment type="similarity">
    <text evidence="6">Belongs to the sigma-70 factor family. SigI subfamily.</text>
</comment>
<evidence type="ECO:0000256" key="5">
    <source>
        <dbReference type="ARBA" id="ARBA00023163"/>
    </source>
</evidence>
<evidence type="ECO:0000256" key="4">
    <source>
        <dbReference type="ARBA" id="ARBA00023125"/>
    </source>
</evidence>
<gene>
    <name evidence="6 9" type="primary">sigI</name>
    <name evidence="9" type="ORF">QQS35_08205</name>
</gene>
<dbReference type="SUPFAM" id="SSF88946">
    <property type="entry name" value="Sigma2 domain of RNA polymerase sigma factors"/>
    <property type="match status" value="1"/>
</dbReference>
<comment type="subcellular location">
    <subcellularLocation>
        <location evidence="6">Cytoplasm</location>
    </subcellularLocation>
</comment>
<dbReference type="RefSeq" id="WP_285931470.1">
    <property type="nucleotide sequence ID" value="NZ_JASTZU010000027.1"/>
</dbReference>
<keyword evidence="5 6" id="KW-0804">Transcription</keyword>
<evidence type="ECO:0000256" key="1">
    <source>
        <dbReference type="ARBA" id="ARBA00022490"/>
    </source>
</evidence>